<dbReference type="FunFam" id="3.30.420.40:FF:000058">
    <property type="entry name" value="Putative actin-related protein 5"/>
    <property type="match status" value="1"/>
</dbReference>
<proteinExistence type="inferred from homology"/>
<keyword evidence="9" id="KW-1185">Reference proteome</keyword>
<dbReference type="EMBL" id="JALLPB020000284">
    <property type="protein sequence ID" value="KAL3811059.1"/>
    <property type="molecule type" value="Genomic_DNA"/>
</dbReference>
<feature type="region of interest" description="Disordered" evidence="7">
    <location>
        <begin position="61"/>
        <end position="116"/>
    </location>
</feature>
<evidence type="ECO:0000313" key="9">
    <source>
        <dbReference type="Proteomes" id="UP001530377"/>
    </source>
</evidence>
<dbReference type="Proteomes" id="UP001530377">
    <property type="component" value="Unassembled WGS sequence"/>
</dbReference>
<dbReference type="InterPro" id="IPR004000">
    <property type="entry name" value="Actin"/>
</dbReference>
<evidence type="ECO:0000256" key="7">
    <source>
        <dbReference type="SAM" id="MobiDB-lite"/>
    </source>
</evidence>
<dbReference type="AlphaFoldDB" id="A0ABD3RDF4"/>
<evidence type="ECO:0000256" key="3">
    <source>
        <dbReference type="ARBA" id="ARBA00022801"/>
    </source>
</evidence>
<evidence type="ECO:0008006" key="10">
    <source>
        <dbReference type="Google" id="ProtNLM"/>
    </source>
</evidence>
<keyword evidence="4" id="KW-0067">ATP-binding</keyword>
<dbReference type="Gene3D" id="3.90.640.10">
    <property type="entry name" value="Actin, Chain A, domain 4"/>
    <property type="match status" value="1"/>
</dbReference>
<dbReference type="GO" id="GO:0005524">
    <property type="term" value="F:ATP binding"/>
    <property type="evidence" value="ECO:0007669"/>
    <property type="project" value="UniProtKB-KW"/>
</dbReference>
<evidence type="ECO:0000256" key="5">
    <source>
        <dbReference type="ARBA" id="ARBA00049360"/>
    </source>
</evidence>
<evidence type="ECO:0000256" key="2">
    <source>
        <dbReference type="ARBA" id="ARBA00022741"/>
    </source>
</evidence>
<evidence type="ECO:0000256" key="6">
    <source>
        <dbReference type="RuleBase" id="RU000487"/>
    </source>
</evidence>
<comment type="catalytic activity">
    <reaction evidence="5">
        <text>ATP + H2O = ADP + phosphate + H(+)</text>
        <dbReference type="Rhea" id="RHEA:13065"/>
        <dbReference type="ChEBI" id="CHEBI:15377"/>
        <dbReference type="ChEBI" id="CHEBI:15378"/>
        <dbReference type="ChEBI" id="CHEBI:30616"/>
        <dbReference type="ChEBI" id="CHEBI:43474"/>
        <dbReference type="ChEBI" id="CHEBI:456216"/>
    </reaction>
</comment>
<name>A0ABD3RDF4_9STRA</name>
<evidence type="ECO:0000313" key="8">
    <source>
        <dbReference type="EMBL" id="KAL3811059.1"/>
    </source>
</evidence>
<gene>
    <name evidence="8" type="ORF">ACHAXA_004570</name>
</gene>
<accession>A0ABD3RDF4</accession>
<dbReference type="PANTHER" id="PTHR11937">
    <property type="entry name" value="ACTIN"/>
    <property type="match status" value="1"/>
</dbReference>
<keyword evidence="2" id="KW-0547">Nucleotide-binding</keyword>
<comment type="similarity">
    <text evidence="1 6">Belongs to the actin family.</text>
</comment>
<dbReference type="Gene3D" id="3.30.420.40">
    <property type="match status" value="3"/>
</dbReference>
<dbReference type="Pfam" id="PF00022">
    <property type="entry name" value="Actin"/>
    <property type="match status" value="2"/>
</dbReference>
<comment type="caution">
    <text evidence="8">The sequence shown here is derived from an EMBL/GenBank/DDBJ whole genome shotgun (WGS) entry which is preliminary data.</text>
</comment>
<reference evidence="8 9" key="1">
    <citation type="submission" date="2024-10" db="EMBL/GenBank/DDBJ databases">
        <title>Updated reference genomes for cyclostephanoid diatoms.</title>
        <authorList>
            <person name="Roberts W.R."/>
            <person name="Alverson A.J."/>
        </authorList>
    </citation>
    <scope>NUCLEOTIDE SEQUENCE [LARGE SCALE GENOMIC DNA]</scope>
    <source>
        <strain evidence="8 9">AJA228-03</strain>
    </source>
</reference>
<keyword evidence="3" id="KW-0378">Hydrolase</keyword>
<sequence>MSTDSGPTSAIGGISTSASVSAAAGMFNQPIVIDCGSATMKAGFAGGTKPKVLIGTKVGRTKHQRVMPGGALEGEEHRVTTSSSSSGGGGGGKRRQASMRHTSTGGGVPESRRTSSGVNWTNIAARSCWNVPWFAGASRTGDGMPWSCSGRGGGGGLRLGARYGHIYSKSNLNAKFDEHPVLLTEPPHNPTSHRERLAEIFFETFRSPALFLAPPAVLGLYASGRTTGVVLDVGEGVTHCIPVYEGYALPHSIVRSDLAGIDVTDRLRLLLRRGGMAFSTTAESDFCSVMKEEVCYVTNVPSGHEGDFFIDERTTGAGDDPSKAKYQLPDGQVIDLSYERHRSSEVLFQPSLIGSEERPIHDVLLTSILQSDMDLRPTLFSNIILSGGSTLLPGLGDRLLYEVRLRAPERTKIRISAPPERRESSWVGGSILASLTTFKNMWVGRNEYEEYGSSVLYRGSL</sequence>
<dbReference type="SMART" id="SM00268">
    <property type="entry name" value="ACTIN"/>
    <property type="match status" value="1"/>
</dbReference>
<protein>
    <recommendedName>
        <fullName evidence="10">Actin</fullName>
    </recommendedName>
</protein>
<evidence type="ECO:0000256" key="4">
    <source>
        <dbReference type="ARBA" id="ARBA00022840"/>
    </source>
</evidence>
<dbReference type="InterPro" id="IPR043129">
    <property type="entry name" value="ATPase_NBD"/>
</dbReference>
<dbReference type="SUPFAM" id="SSF53067">
    <property type="entry name" value="Actin-like ATPase domain"/>
    <property type="match status" value="2"/>
</dbReference>
<dbReference type="GO" id="GO:0016787">
    <property type="term" value="F:hydrolase activity"/>
    <property type="evidence" value="ECO:0007669"/>
    <property type="project" value="UniProtKB-KW"/>
</dbReference>
<dbReference type="PRINTS" id="PR00190">
    <property type="entry name" value="ACTIN"/>
</dbReference>
<organism evidence="8 9">
    <name type="scientific">Cyclostephanos tholiformis</name>
    <dbReference type="NCBI Taxonomy" id="382380"/>
    <lineage>
        <taxon>Eukaryota</taxon>
        <taxon>Sar</taxon>
        <taxon>Stramenopiles</taxon>
        <taxon>Ochrophyta</taxon>
        <taxon>Bacillariophyta</taxon>
        <taxon>Coscinodiscophyceae</taxon>
        <taxon>Thalassiosirophycidae</taxon>
        <taxon>Stephanodiscales</taxon>
        <taxon>Stephanodiscaceae</taxon>
        <taxon>Cyclostephanos</taxon>
    </lineage>
</organism>
<evidence type="ECO:0000256" key="1">
    <source>
        <dbReference type="ARBA" id="ARBA00006752"/>
    </source>
</evidence>